<dbReference type="EMBL" id="BPLR01003733">
    <property type="protein sequence ID" value="GIX88084.1"/>
    <property type="molecule type" value="Genomic_DNA"/>
</dbReference>
<name>A0AAV4NUI2_CAEEX</name>
<sequence length="90" mass="10616">MHFERLQTHLHHFYLFSIQERRCAWRKISTISHSEPHTFTCKKTSKKSIEKFRSETPDTKAFVVVYFLLGVSFQSVEGRKTSLLALKAEK</sequence>
<keyword evidence="2" id="KW-1185">Reference proteome</keyword>
<evidence type="ECO:0000313" key="1">
    <source>
        <dbReference type="EMBL" id="GIX88084.1"/>
    </source>
</evidence>
<reference evidence="1 2" key="1">
    <citation type="submission" date="2021-06" db="EMBL/GenBank/DDBJ databases">
        <title>Caerostris extrusa draft genome.</title>
        <authorList>
            <person name="Kono N."/>
            <person name="Arakawa K."/>
        </authorList>
    </citation>
    <scope>NUCLEOTIDE SEQUENCE [LARGE SCALE GENOMIC DNA]</scope>
</reference>
<dbReference type="AlphaFoldDB" id="A0AAV4NUI2"/>
<comment type="caution">
    <text evidence="1">The sequence shown here is derived from an EMBL/GenBank/DDBJ whole genome shotgun (WGS) entry which is preliminary data.</text>
</comment>
<gene>
    <name evidence="1" type="ORF">CEXT_482481</name>
</gene>
<dbReference type="Proteomes" id="UP001054945">
    <property type="component" value="Unassembled WGS sequence"/>
</dbReference>
<proteinExistence type="predicted"/>
<organism evidence="1 2">
    <name type="scientific">Caerostris extrusa</name>
    <name type="common">Bark spider</name>
    <name type="synonym">Caerostris bankana</name>
    <dbReference type="NCBI Taxonomy" id="172846"/>
    <lineage>
        <taxon>Eukaryota</taxon>
        <taxon>Metazoa</taxon>
        <taxon>Ecdysozoa</taxon>
        <taxon>Arthropoda</taxon>
        <taxon>Chelicerata</taxon>
        <taxon>Arachnida</taxon>
        <taxon>Araneae</taxon>
        <taxon>Araneomorphae</taxon>
        <taxon>Entelegynae</taxon>
        <taxon>Araneoidea</taxon>
        <taxon>Araneidae</taxon>
        <taxon>Caerostris</taxon>
    </lineage>
</organism>
<protein>
    <submittedName>
        <fullName evidence="1">Uncharacterized protein</fullName>
    </submittedName>
</protein>
<evidence type="ECO:0000313" key="2">
    <source>
        <dbReference type="Proteomes" id="UP001054945"/>
    </source>
</evidence>
<accession>A0AAV4NUI2</accession>